<protein>
    <submittedName>
        <fullName evidence="1">Uncharacterized protein</fullName>
    </submittedName>
</protein>
<dbReference type="RefSeq" id="WP_208262045.1">
    <property type="nucleotide sequence ID" value="NZ_JAGEOJ010000023.1"/>
</dbReference>
<dbReference type="EMBL" id="JAGEOJ010000023">
    <property type="protein sequence ID" value="MBO2453982.1"/>
    <property type="molecule type" value="Genomic_DNA"/>
</dbReference>
<sequence length="276" mass="30571">MTERGMRGSMMDRDEIDRALVRFQDAEDRIRSSMRELREHPGYQLLDGSALTGVTERRWADVTVALAEVRVDLLAFQRVLNDAWEVRGRRPRPGRAELAELTRLLTGPAAELCGEGGSRREATGPRRRTDHCTLEGLRARMETCHARGEALAAEAATAWCALSGRLVDAEESWRAAEEIAGELGERGDLDRLGAELDDVRRTVANDPLSLWRGGRIDAPRLDRLSASLDTARSDLVDATLTRVIDQLRSHASAVPDVIVECADPHAGHFRKVSECT</sequence>
<dbReference type="AlphaFoldDB" id="A0A939TBX7"/>
<evidence type="ECO:0000313" key="1">
    <source>
        <dbReference type="EMBL" id="MBO2453982.1"/>
    </source>
</evidence>
<gene>
    <name evidence="1" type="ORF">J4573_43320</name>
</gene>
<proteinExistence type="predicted"/>
<keyword evidence="2" id="KW-1185">Reference proteome</keyword>
<dbReference type="Proteomes" id="UP000669179">
    <property type="component" value="Unassembled WGS sequence"/>
</dbReference>
<evidence type="ECO:0000313" key="2">
    <source>
        <dbReference type="Proteomes" id="UP000669179"/>
    </source>
</evidence>
<reference evidence="1" key="1">
    <citation type="submission" date="2021-03" db="EMBL/GenBank/DDBJ databases">
        <authorList>
            <person name="Kanchanasin P."/>
            <person name="Saeng-In P."/>
            <person name="Phongsopitanun W."/>
            <person name="Yuki M."/>
            <person name="Kudo T."/>
            <person name="Ohkuma M."/>
            <person name="Tanasupawat S."/>
        </authorList>
    </citation>
    <scope>NUCLEOTIDE SEQUENCE</scope>
    <source>
        <strain evidence="1">GKU 128</strain>
    </source>
</reference>
<accession>A0A939TBX7</accession>
<organism evidence="1 2">
    <name type="scientific">Actinomadura barringtoniae</name>
    <dbReference type="NCBI Taxonomy" id="1427535"/>
    <lineage>
        <taxon>Bacteria</taxon>
        <taxon>Bacillati</taxon>
        <taxon>Actinomycetota</taxon>
        <taxon>Actinomycetes</taxon>
        <taxon>Streptosporangiales</taxon>
        <taxon>Thermomonosporaceae</taxon>
        <taxon>Actinomadura</taxon>
    </lineage>
</organism>
<comment type="caution">
    <text evidence="1">The sequence shown here is derived from an EMBL/GenBank/DDBJ whole genome shotgun (WGS) entry which is preliminary data.</text>
</comment>
<name>A0A939TBX7_9ACTN</name>